<gene>
    <name evidence="9" type="ORF">BG006_011160</name>
</gene>
<keyword evidence="4" id="KW-0812">Transmembrane</keyword>
<name>A0A9P5SC78_9FUNG</name>
<dbReference type="InterPro" id="IPR047141">
    <property type="entry name" value="Stealth"/>
</dbReference>
<keyword evidence="10" id="KW-1185">Reference proteome</keyword>
<feature type="domain" description="Stealth protein CR1 conserved region 1" evidence="6">
    <location>
        <begin position="137"/>
        <end position="160"/>
    </location>
</feature>
<dbReference type="Pfam" id="PF11380">
    <property type="entry name" value="Stealth_CR2"/>
    <property type="match status" value="1"/>
</dbReference>
<evidence type="ECO:0000256" key="4">
    <source>
        <dbReference type="SAM" id="Phobius"/>
    </source>
</evidence>
<sequence>MASSSTLLSYYQLFRHKFRFSAQRLTLALLVLFIAFNLIVYQLFFNSLIPDIWSDRSSTTDNLIPFRESSPLTRPSRHPFPPPEGWIEAWFAHRQLDFSTQSHPPVLTTTPSSNESSTSSNNNNEDLKYNLSNDLVIDTVYTWVNGSDPQLKAVKKQYQDASPFFQTYAPRGRTSRGRNQGDQTVNRFRDMDELKYSVRSVYENGRGLGGKIHVLTTDGDPEASSGMGQVPSWLDLDAAKGNLTLVHHASIFEDSSVLPTFNSLAIESQMHHVPNLTDVFMYLNDDVFLGTRTLPADIWTPLYGFVFHMEPTLLVPPTILPMAASTVAVGEWHSLQYTNFLLSKQFGPRHRSYLAHVPHVLSTPMLQEIENIWPHEFYETSTHRFRGEGQGKDVHASFFMAHYVLEKARETMLSSYWMYRLDANQDGSFSWAERNALIQRVQAWNTAQAATKRQDQLADFNRTFYGFMDGYDQDLNNGGFELSGSSDYYASGLDGYPFMLAYGNTSKAVNYSPTTPYTLQEQAQHKTCQLDVDFCFGGQFTDQGVAELDTATSQSVFKRLAFQEFHCGDCLLHILRQTSTAPGLGSEILPMDSTSGAYKTVTADLAKYNYVVATSQYSFIQLQTPQSVIKDLDRILTHRYYEAFFCINDNVSDDDPQAEHDVREIFHGFLEDRFSTPSPWEKTT</sequence>
<evidence type="ECO:0000259" key="8">
    <source>
        <dbReference type="Pfam" id="PF17103"/>
    </source>
</evidence>
<dbReference type="Pfam" id="PF17101">
    <property type="entry name" value="Stealth_CR1"/>
    <property type="match status" value="1"/>
</dbReference>
<dbReference type="GO" id="GO:0046835">
    <property type="term" value="P:carbohydrate phosphorylation"/>
    <property type="evidence" value="ECO:0007669"/>
    <property type="project" value="TreeGrafter"/>
</dbReference>
<dbReference type="InterPro" id="IPR021520">
    <property type="entry name" value="Stealth_CR2"/>
</dbReference>
<evidence type="ECO:0000313" key="10">
    <source>
        <dbReference type="Proteomes" id="UP000696485"/>
    </source>
</evidence>
<dbReference type="Pfam" id="PF17103">
    <property type="entry name" value="Stealth_CR4"/>
    <property type="match status" value="1"/>
</dbReference>
<evidence type="ECO:0008006" key="11">
    <source>
        <dbReference type="Google" id="ProtNLM"/>
    </source>
</evidence>
<keyword evidence="4" id="KW-0472">Membrane</keyword>
<dbReference type="GO" id="GO:0003976">
    <property type="term" value="F:UDP-N-acetylglucosamine-lysosomal-enzyme N-acetylglucosaminephosphotransferase activity"/>
    <property type="evidence" value="ECO:0007669"/>
    <property type="project" value="TreeGrafter"/>
</dbReference>
<evidence type="ECO:0000259" key="6">
    <source>
        <dbReference type="Pfam" id="PF17101"/>
    </source>
</evidence>
<comment type="caution">
    <text evidence="9">The sequence shown here is derived from an EMBL/GenBank/DDBJ whole genome shotgun (WGS) entry which is preliminary data.</text>
</comment>
<comment type="similarity">
    <text evidence="1">Belongs to the stealth family.</text>
</comment>
<proteinExistence type="inferred from homology"/>
<dbReference type="EMBL" id="JAAAUY010000938">
    <property type="protein sequence ID" value="KAF9325354.1"/>
    <property type="molecule type" value="Genomic_DNA"/>
</dbReference>
<dbReference type="InterPro" id="IPR031358">
    <property type="entry name" value="Stealth_CR1"/>
</dbReference>
<feature type="transmembrane region" description="Helical" evidence="4">
    <location>
        <begin position="25"/>
        <end position="44"/>
    </location>
</feature>
<keyword evidence="2" id="KW-0808">Transferase</keyword>
<dbReference type="PANTHER" id="PTHR24045:SF0">
    <property type="entry name" value="N-ACETYLGLUCOSAMINE-1-PHOSPHOTRANSFERASE SUBUNITS ALPHA_BETA"/>
    <property type="match status" value="1"/>
</dbReference>
<dbReference type="Proteomes" id="UP000696485">
    <property type="component" value="Unassembled WGS sequence"/>
</dbReference>
<dbReference type="InterPro" id="IPR031357">
    <property type="entry name" value="Stealth_CR3"/>
</dbReference>
<keyword evidence="4" id="KW-1133">Transmembrane helix</keyword>
<evidence type="ECO:0000313" key="9">
    <source>
        <dbReference type="EMBL" id="KAF9325354.1"/>
    </source>
</evidence>
<feature type="region of interest" description="Disordered" evidence="3">
    <location>
        <begin position="102"/>
        <end position="126"/>
    </location>
</feature>
<feature type="domain" description="Stealth protein CR3 conserved region 3" evidence="7">
    <location>
        <begin position="355"/>
        <end position="406"/>
    </location>
</feature>
<feature type="domain" description="Stealth protein CR2 conserved region 2" evidence="5">
    <location>
        <begin position="187"/>
        <end position="300"/>
    </location>
</feature>
<accession>A0A9P5SC78</accession>
<reference evidence="9" key="1">
    <citation type="journal article" date="2020" name="Fungal Divers.">
        <title>Resolving the Mortierellaceae phylogeny through synthesis of multi-gene phylogenetics and phylogenomics.</title>
        <authorList>
            <person name="Vandepol N."/>
            <person name="Liber J."/>
            <person name="Desiro A."/>
            <person name="Na H."/>
            <person name="Kennedy M."/>
            <person name="Barry K."/>
            <person name="Grigoriev I.V."/>
            <person name="Miller A.N."/>
            <person name="O'Donnell K."/>
            <person name="Stajich J.E."/>
            <person name="Bonito G."/>
        </authorList>
    </citation>
    <scope>NUCLEOTIDE SEQUENCE</scope>
    <source>
        <strain evidence="9">NVP1</strain>
    </source>
</reference>
<evidence type="ECO:0000259" key="5">
    <source>
        <dbReference type="Pfam" id="PF11380"/>
    </source>
</evidence>
<dbReference type="GO" id="GO:0005794">
    <property type="term" value="C:Golgi apparatus"/>
    <property type="evidence" value="ECO:0007669"/>
    <property type="project" value="TreeGrafter"/>
</dbReference>
<evidence type="ECO:0000259" key="7">
    <source>
        <dbReference type="Pfam" id="PF17102"/>
    </source>
</evidence>
<evidence type="ECO:0000256" key="1">
    <source>
        <dbReference type="ARBA" id="ARBA00007583"/>
    </source>
</evidence>
<dbReference type="AlphaFoldDB" id="A0A9P5SC78"/>
<evidence type="ECO:0000256" key="2">
    <source>
        <dbReference type="ARBA" id="ARBA00022679"/>
    </source>
</evidence>
<feature type="domain" description="Stealth protein CR4 conserved region 4" evidence="8">
    <location>
        <begin position="633"/>
        <end position="683"/>
    </location>
</feature>
<dbReference type="Pfam" id="PF17102">
    <property type="entry name" value="Stealth_CR3"/>
    <property type="match status" value="1"/>
</dbReference>
<feature type="compositionally biased region" description="Low complexity" evidence="3">
    <location>
        <begin position="108"/>
        <end position="124"/>
    </location>
</feature>
<evidence type="ECO:0000256" key="3">
    <source>
        <dbReference type="SAM" id="MobiDB-lite"/>
    </source>
</evidence>
<protein>
    <recommendedName>
        <fullName evidence="11">Stealth protein CR3 conserved region 3 domain-containing protein</fullName>
    </recommendedName>
</protein>
<organism evidence="9 10">
    <name type="scientific">Podila minutissima</name>
    <dbReference type="NCBI Taxonomy" id="64525"/>
    <lineage>
        <taxon>Eukaryota</taxon>
        <taxon>Fungi</taxon>
        <taxon>Fungi incertae sedis</taxon>
        <taxon>Mucoromycota</taxon>
        <taxon>Mortierellomycotina</taxon>
        <taxon>Mortierellomycetes</taxon>
        <taxon>Mortierellales</taxon>
        <taxon>Mortierellaceae</taxon>
        <taxon>Podila</taxon>
    </lineage>
</organism>
<dbReference type="PANTHER" id="PTHR24045">
    <property type="match status" value="1"/>
</dbReference>
<dbReference type="InterPro" id="IPR031356">
    <property type="entry name" value="Stealth_CR4"/>
</dbReference>